<accession>A0A177EKC8</accession>
<dbReference type="EMBL" id="LTDL01000014">
    <property type="protein sequence ID" value="OAG31911.1"/>
    <property type="molecule type" value="Genomic_DNA"/>
</dbReference>
<reference evidence="1 2" key="1">
    <citation type="submission" date="2016-02" db="EMBL/GenBank/DDBJ databases">
        <title>Discovery of a natural microsporidian pathogen with a broad tissue tropism in Caenorhabditis elegans.</title>
        <authorList>
            <person name="Luallen R.J."/>
            <person name="Reinke A.W."/>
            <person name="Tong L."/>
            <person name="Botts M.R."/>
            <person name="Felix M.-A."/>
            <person name="Troemel E.R."/>
        </authorList>
    </citation>
    <scope>NUCLEOTIDE SEQUENCE [LARGE SCALE GENOMIC DNA]</scope>
    <source>
        <strain evidence="1 2">JUm2807</strain>
    </source>
</reference>
<dbReference type="AlphaFoldDB" id="A0A177EKC8"/>
<dbReference type="VEuPathDB" id="MicrosporidiaDB:NEDG_00386"/>
<name>A0A177EKC8_9MICR</name>
<gene>
    <name evidence="1" type="ORF">NEDG_00386</name>
</gene>
<sequence>MDRLRFTPRNFNTGLFTEGGTPLPVLDNEQLLYVGEGTEFYMKLGEGNNGLFNTSRYYSNRGTIFITTYRLFYRPDILTTQFCSFFVINSSITTIKETSTRKLTLVMDLEGNIQGRLCLNLRAGLSNTLAKHLERTRTNLREVALG</sequence>
<dbReference type="Proteomes" id="UP000185944">
    <property type="component" value="Unassembled WGS sequence"/>
</dbReference>
<protein>
    <recommendedName>
        <fullName evidence="3">GRAM domain-containing protein</fullName>
    </recommendedName>
</protein>
<dbReference type="GeneID" id="93646736"/>
<proteinExistence type="predicted"/>
<evidence type="ECO:0008006" key="3">
    <source>
        <dbReference type="Google" id="ProtNLM"/>
    </source>
</evidence>
<evidence type="ECO:0000313" key="1">
    <source>
        <dbReference type="EMBL" id="OAG31911.1"/>
    </source>
</evidence>
<evidence type="ECO:0000313" key="2">
    <source>
        <dbReference type="Proteomes" id="UP000185944"/>
    </source>
</evidence>
<comment type="caution">
    <text evidence="1">The sequence shown here is derived from an EMBL/GenBank/DDBJ whole genome shotgun (WGS) entry which is preliminary data.</text>
</comment>
<dbReference type="OrthoDB" id="1259151at2759"/>
<dbReference type="RefSeq" id="XP_067545512.1">
    <property type="nucleotide sequence ID" value="XM_067687804.1"/>
</dbReference>
<organism evidence="1 2">
    <name type="scientific">Nematocida displodere</name>
    <dbReference type="NCBI Taxonomy" id="1805483"/>
    <lineage>
        <taxon>Eukaryota</taxon>
        <taxon>Fungi</taxon>
        <taxon>Fungi incertae sedis</taxon>
        <taxon>Microsporidia</taxon>
        <taxon>Nematocida</taxon>
    </lineage>
</organism>
<keyword evidence="2" id="KW-1185">Reference proteome</keyword>